<dbReference type="InterPro" id="IPR018189">
    <property type="entry name" value="Phosphoglucose_isomerase_CS"/>
</dbReference>
<evidence type="ECO:0000256" key="2">
    <source>
        <dbReference type="ARBA" id="ARBA00006604"/>
    </source>
</evidence>
<evidence type="ECO:0000256" key="3">
    <source>
        <dbReference type="ARBA" id="ARBA00022432"/>
    </source>
</evidence>
<dbReference type="InterPro" id="IPR046348">
    <property type="entry name" value="SIS_dom_sf"/>
</dbReference>
<comment type="catalytic activity">
    <reaction evidence="6 7">
        <text>alpha-D-glucose 6-phosphate = beta-D-fructose 6-phosphate</text>
        <dbReference type="Rhea" id="RHEA:11816"/>
        <dbReference type="ChEBI" id="CHEBI:57634"/>
        <dbReference type="ChEBI" id="CHEBI:58225"/>
        <dbReference type="EC" id="5.3.1.9"/>
    </reaction>
</comment>
<evidence type="ECO:0000256" key="5">
    <source>
        <dbReference type="ARBA" id="ARBA00023235"/>
    </source>
</evidence>
<protein>
    <recommendedName>
        <fullName evidence="7">Glucose-6-phosphate isomerase</fullName>
        <ecNumber evidence="7">5.3.1.9</ecNumber>
    </recommendedName>
</protein>
<evidence type="ECO:0000256" key="1">
    <source>
        <dbReference type="ARBA" id="ARBA00004926"/>
    </source>
</evidence>
<comment type="similarity">
    <text evidence="2 7">Belongs to the GPI family.</text>
</comment>
<name>G9EMH5_9GAMM</name>
<proteinExistence type="inferred from homology"/>
<dbReference type="EMBL" id="JH413813">
    <property type="protein sequence ID" value="EHL31511.1"/>
    <property type="molecule type" value="Genomic_DNA"/>
</dbReference>
<dbReference type="PROSITE" id="PS51463">
    <property type="entry name" value="P_GLUCOSE_ISOMERASE_3"/>
    <property type="match status" value="1"/>
</dbReference>
<dbReference type="Gene3D" id="3.40.50.10490">
    <property type="entry name" value="Glucose-6-phosphate isomerase like protein, domain 1"/>
    <property type="match status" value="3"/>
</dbReference>
<dbReference type="eggNOG" id="COG0166">
    <property type="taxonomic scope" value="Bacteria"/>
</dbReference>
<dbReference type="HOGENOM" id="CLU_017947_1_0_6"/>
<dbReference type="Proteomes" id="UP000002770">
    <property type="component" value="Unassembled WGS sequence"/>
</dbReference>
<dbReference type="InterPro" id="IPR035476">
    <property type="entry name" value="SIS_PGI_1"/>
</dbReference>
<dbReference type="PROSITE" id="PS00765">
    <property type="entry name" value="P_GLUCOSE_ISOMERASE_1"/>
    <property type="match status" value="1"/>
</dbReference>
<dbReference type="FunCoup" id="G9EMH5">
    <property type="interactions" value="476"/>
</dbReference>
<dbReference type="PANTHER" id="PTHR11469:SF1">
    <property type="entry name" value="GLUCOSE-6-PHOSPHATE ISOMERASE"/>
    <property type="match status" value="1"/>
</dbReference>
<evidence type="ECO:0000313" key="8">
    <source>
        <dbReference type="EMBL" id="EHL31511.1"/>
    </source>
</evidence>
<evidence type="ECO:0000256" key="7">
    <source>
        <dbReference type="RuleBase" id="RU000612"/>
    </source>
</evidence>
<dbReference type="GO" id="GO:0004347">
    <property type="term" value="F:glucose-6-phosphate isomerase activity"/>
    <property type="evidence" value="ECO:0007669"/>
    <property type="project" value="UniProtKB-EC"/>
</dbReference>
<dbReference type="STRING" id="658187.LDG_6442"/>
<keyword evidence="3 7" id="KW-0312">Gluconeogenesis</keyword>
<dbReference type="GO" id="GO:0051156">
    <property type="term" value="P:glucose 6-phosphate metabolic process"/>
    <property type="evidence" value="ECO:0007669"/>
    <property type="project" value="TreeGrafter"/>
</dbReference>
<dbReference type="PANTHER" id="PTHR11469">
    <property type="entry name" value="GLUCOSE-6-PHOSPHATE ISOMERASE"/>
    <property type="match status" value="1"/>
</dbReference>
<dbReference type="UniPathway" id="UPA00109">
    <property type="reaction ID" value="UER00181"/>
</dbReference>
<evidence type="ECO:0000256" key="6">
    <source>
        <dbReference type="ARBA" id="ARBA00029321"/>
    </source>
</evidence>
<reference evidence="8 9" key="1">
    <citation type="journal article" date="2011" name="BMC Genomics">
        <title>Insight into cross-talk between intra-amoebal pathogens.</title>
        <authorList>
            <person name="Gimenez G."/>
            <person name="Bertelli C."/>
            <person name="Moliner C."/>
            <person name="Robert C."/>
            <person name="Raoult D."/>
            <person name="Fournier P.E."/>
            <person name="Greub G."/>
        </authorList>
    </citation>
    <scope>NUCLEOTIDE SEQUENCE [LARGE SCALE GENOMIC DNA]</scope>
    <source>
        <strain evidence="8 9">LLAP12</strain>
    </source>
</reference>
<dbReference type="GO" id="GO:0048029">
    <property type="term" value="F:monosaccharide binding"/>
    <property type="evidence" value="ECO:0007669"/>
    <property type="project" value="TreeGrafter"/>
</dbReference>
<dbReference type="SUPFAM" id="SSF53697">
    <property type="entry name" value="SIS domain"/>
    <property type="match status" value="1"/>
</dbReference>
<accession>G9EMH5</accession>
<dbReference type="EC" id="5.3.1.9" evidence="7"/>
<dbReference type="GO" id="GO:0006094">
    <property type="term" value="P:gluconeogenesis"/>
    <property type="evidence" value="ECO:0007669"/>
    <property type="project" value="UniProtKB-KW"/>
</dbReference>
<comment type="pathway">
    <text evidence="1 7">Carbohydrate degradation; glycolysis; D-glyceraldehyde 3-phosphate and glycerone phosphate from D-glucose: step 2/4.</text>
</comment>
<evidence type="ECO:0000256" key="4">
    <source>
        <dbReference type="ARBA" id="ARBA00023152"/>
    </source>
</evidence>
<organism evidence="8 9">
    <name type="scientific">Legionella drancourtii LLAP12</name>
    <dbReference type="NCBI Taxonomy" id="658187"/>
    <lineage>
        <taxon>Bacteria</taxon>
        <taxon>Pseudomonadati</taxon>
        <taxon>Pseudomonadota</taxon>
        <taxon>Gammaproteobacteria</taxon>
        <taxon>Legionellales</taxon>
        <taxon>Legionellaceae</taxon>
        <taxon>Legionella</taxon>
    </lineage>
</organism>
<dbReference type="GO" id="GO:0006096">
    <property type="term" value="P:glycolytic process"/>
    <property type="evidence" value="ECO:0007669"/>
    <property type="project" value="UniProtKB-UniPathway"/>
</dbReference>
<gene>
    <name evidence="8" type="ORF">LDG_6442</name>
</gene>
<keyword evidence="9" id="KW-1185">Reference proteome</keyword>
<dbReference type="AlphaFoldDB" id="G9EMH5"/>
<sequence>MEYPTTKNAWKKLEQHANKFIKTSNRSSPHYHAVSDNITLDYSGQQIDDAILNTLLELATESNLQEQINALLAGHPVNSTENRPALHTALRAHDYEIIHVNSRNVVADVVEVRQQMKRLSTQIRNGEWLGYSGKPITDIVNIGIGGSMLGPFFCIDAFSDYVTDKLKFHFIAEMDPKAFSRVSAKLNPETTLFIISSKSFTTPETLYNMEKAFAWMNQKQHFDKHFIAVTANVKKAQEYGFNHILAIWDWVGGRYSVCSSINLITCIAIGFEQFSEMLTGAKMMDEHFRTAAFPENLPILLGLLGVWNINF</sequence>
<dbReference type="InterPro" id="IPR001672">
    <property type="entry name" value="G6P_Isomerase"/>
</dbReference>
<keyword evidence="4 7" id="KW-0324">Glycolysis</keyword>
<evidence type="ECO:0000313" key="9">
    <source>
        <dbReference type="Proteomes" id="UP000002770"/>
    </source>
</evidence>
<dbReference type="GO" id="GO:0005829">
    <property type="term" value="C:cytosol"/>
    <property type="evidence" value="ECO:0007669"/>
    <property type="project" value="TreeGrafter"/>
</dbReference>
<keyword evidence="5 7" id="KW-0413">Isomerase</keyword>
<dbReference type="InParanoid" id="G9EMH5"/>
<dbReference type="PRINTS" id="PR00662">
    <property type="entry name" value="G6PISOMERASE"/>
</dbReference>
<dbReference type="Pfam" id="PF00342">
    <property type="entry name" value="PGI"/>
    <property type="match status" value="1"/>
</dbReference>
<dbReference type="GO" id="GO:0097367">
    <property type="term" value="F:carbohydrate derivative binding"/>
    <property type="evidence" value="ECO:0007669"/>
    <property type="project" value="InterPro"/>
</dbReference>
<dbReference type="CDD" id="cd05015">
    <property type="entry name" value="SIS_PGI_1"/>
    <property type="match status" value="1"/>
</dbReference>